<proteinExistence type="predicted"/>
<gene>
    <name evidence="5" type="ORF">M407DRAFT_84669</name>
</gene>
<dbReference type="EMBL" id="KN823349">
    <property type="protein sequence ID" value="KIO17725.1"/>
    <property type="molecule type" value="Genomic_DNA"/>
</dbReference>
<dbReference type="CDD" id="cd04515">
    <property type="entry name" value="Alpha_kinase"/>
    <property type="match status" value="1"/>
</dbReference>
<keyword evidence="1" id="KW-0723">Serine/threonine-protein kinase</keyword>
<dbReference type="STRING" id="1051891.A0A0C3PSM5"/>
<evidence type="ECO:0000313" key="6">
    <source>
        <dbReference type="Proteomes" id="UP000054248"/>
    </source>
</evidence>
<dbReference type="OrthoDB" id="301415at2759"/>
<protein>
    <recommendedName>
        <fullName evidence="4">Alpha-type protein kinase domain-containing protein</fullName>
    </recommendedName>
</protein>
<sequence>FVAKEVNYLGGKGKVTSRQAKHALLHEIKRLELARWALDRFKAHAREMDVPLGGCSFEGKYDEVESGDVDGSSIHSTGVRHFLVEPLRSTTAVIKFSGTLGSRAATDGLSGTITAFAHYAAQILAAKRVFCDLQGSHHRSASGTTFVLFDPMTHSISGDSGPGDHGFEGVQSFIKTHRCSEHCKRLQLAAKSRLSTSATSAAKEQDAIDFPPL</sequence>
<dbReference type="Proteomes" id="UP000054248">
    <property type="component" value="Unassembled WGS sequence"/>
</dbReference>
<dbReference type="GO" id="GO:0004674">
    <property type="term" value="F:protein serine/threonine kinase activity"/>
    <property type="evidence" value="ECO:0007669"/>
    <property type="project" value="UniProtKB-KW"/>
</dbReference>
<dbReference type="AlphaFoldDB" id="A0A0C3PSM5"/>
<dbReference type="Gene3D" id="3.20.200.10">
    <property type="entry name" value="MHCK/EF2 kinase"/>
    <property type="match status" value="1"/>
</dbReference>
<dbReference type="InterPro" id="IPR011009">
    <property type="entry name" value="Kinase-like_dom_sf"/>
</dbReference>
<dbReference type="InterPro" id="IPR004166">
    <property type="entry name" value="a-kinase_dom"/>
</dbReference>
<accession>A0A0C3PSM5</accession>
<evidence type="ECO:0000259" key="4">
    <source>
        <dbReference type="PROSITE" id="PS51158"/>
    </source>
</evidence>
<evidence type="ECO:0000256" key="1">
    <source>
        <dbReference type="ARBA" id="ARBA00022527"/>
    </source>
</evidence>
<keyword evidence="2" id="KW-0808">Transferase</keyword>
<dbReference type="PROSITE" id="PS51158">
    <property type="entry name" value="ALPHA_KINASE"/>
    <property type="match status" value="1"/>
</dbReference>
<evidence type="ECO:0000313" key="5">
    <source>
        <dbReference type="EMBL" id="KIO17725.1"/>
    </source>
</evidence>
<keyword evidence="3" id="KW-0418">Kinase</keyword>
<reference evidence="6" key="2">
    <citation type="submission" date="2015-01" db="EMBL/GenBank/DDBJ databases">
        <title>Evolutionary Origins and Diversification of the Mycorrhizal Mutualists.</title>
        <authorList>
            <consortium name="DOE Joint Genome Institute"/>
            <consortium name="Mycorrhizal Genomics Consortium"/>
            <person name="Kohler A."/>
            <person name="Kuo A."/>
            <person name="Nagy L.G."/>
            <person name="Floudas D."/>
            <person name="Copeland A."/>
            <person name="Barry K.W."/>
            <person name="Cichocki N."/>
            <person name="Veneault-Fourrey C."/>
            <person name="LaButti K."/>
            <person name="Lindquist E.A."/>
            <person name="Lipzen A."/>
            <person name="Lundell T."/>
            <person name="Morin E."/>
            <person name="Murat C."/>
            <person name="Riley R."/>
            <person name="Ohm R."/>
            <person name="Sun H."/>
            <person name="Tunlid A."/>
            <person name="Henrissat B."/>
            <person name="Grigoriev I.V."/>
            <person name="Hibbett D.S."/>
            <person name="Martin F."/>
        </authorList>
    </citation>
    <scope>NUCLEOTIDE SEQUENCE [LARGE SCALE GENOMIC DNA]</scope>
    <source>
        <strain evidence="6">MUT 4182</strain>
    </source>
</reference>
<keyword evidence="6" id="KW-1185">Reference proteome</keyword>
<name>A0A0C3PSM5_9AGAM</name>
<evidence type="ECO:0000256" key="3">
    <source>
        <dbReference type="ARBA" id="ARBA00022777"/>
    </source>
</evidence>
<evidence type="ECO:0000256" key="2">
    <source>
        <dbReference type="ARBA" id="ARBA00022679"/>
    </source>
</evidence>
<reference evidence="5 6" key="1">
    <citation type="submission" date="2014-04" db="EMBL/GenBank/DDBJ databases">
        <authorList>
            <consortium name="DOE Joint Genome Institute"/>
            <person name="Kuo A."/>
            <person name="Girlanda M."/>
            <person name="Perotto S."/>
            <person name="Kohler A."/>
            <person name="Nagy L.G."/>
            <person name="Floudas D."/>
            <person name="Copeland A."/>
            <person name="Barry K.W."/>
            <person name="Cichocki N."/>
            <person name="Veneault-Fourrey C."/>
            <person name="LaButti K."/>
            <person name="Lindquist E.A."/>
            <person name="Lipzen A."/>
            <person name="Lundell T."/>
            <person name="Morin E."/>
            <person name="Murat C."/>
            <person name="Sun H."/>
            <person name="Tunlid A."/>
            <person name="Henrissat B."/>
            <person name="Grigoriev I.V."/>
            <person name="Hibbett D.S."/>
            <person name="Martin F."/>
            <person name="Nordberg H.P."/>
            <person name="Cantor M.N."/>
            <person name="Hua S.X."/>
        </authorList>
    </citation>
    <scope>NUCLEOTIDE SEQUENCE [LARGE SCALE GENOMIC DNA]</scope>
    <source>
        <strain evidence="5 6">MUT 4182</strain>
    </source>
</reference>
<dbReference type="HOGENOM" id="CLU_108551_0_0_1"/>
<feature type="non-terminal residue" evidence="5">
    <location>
        <position position="1"/>
    </location>
</feature>
<feature type="domain" description="Alpha-type protein kinase" evidence="4">
    <location>
        <begin position="1"/>
        <end position="191"/>
    </location>
</feature>
<dbReference type="Pfam" id="PF02816">
    <property type="entry name" value="Alpha_kinase"/>
    <property type="match status" value="1"/>
</dbReference>
<dbReference type="SUPFAM" id="SSF56112">
    <property type="entry name" value="Protein kinase-like (PK-like)"/>
    <property type="match status" value="1"/>
</dbReference>
<dbReference type="GO" id="GO:0005524">
    <property type="term" value="F:ATP binding"/>
    <property type="evidence" value="ECO:0007669"/>
    <property type="project" value="InterPro"/>
</dbReference>
<organism evidence="5 6">
    <name type="scientific">Tulasnella calospora MUT 4182</name>
    <dbReference type="NCBI Taxonomy" id="1051891"/>
    <lineage>
        <taxon>Eukaryota</taxon>
        <taxon>Fungi</taxon>
        <taxon>Dikarya</taxon>
        <taxon>Basidiomycota</taxon>
        <taxon>Agaricomycotina</taxon>
        <taxon>Agaricomycetes</taxon>
        <taxon>Cantharellales</taxon>
        <taxon>Tulasnellaceae</taxon>
        <taxon>Tulasnella</taxon>
    </lineage>
</organism>